<feature type="region of interest" description="Disordered" evidence="1">
    <location>
        <begin position="128"/>
        <end position="158"/>
    </location>
</feature>
<evidence type="ECO:0000313" key="3">
    <source>
        <dbReference type="EMBL" id="VEL33513.1"/>
    </source>
</evidence>
<keyword evidence="2" id="KW-0812">Transmembrane</keyword>
<gene>
    <name evidence="3" type="ORF">PXEA_LOCUS26953</name>
</gene>
<feature type="compositionally biased region" description="Acidic residues" evidence="1">
    <location>
        <begin position="144"/>
        <end position="153"/>
    </location>
</feature>
<feature type="compositionally biased region" description="Polar residues" evidence="1">
    <location>
        <begin position="132"/>
        <end position="142"/>
    </location>
</feature>
<organism evidence="3 4">
    <name type="scientific">Protopolystoma xenopodis</name>
    <dbReference type="NCBI Taxonomy" id="117903"/>
    <lineage>
        <taxon>Eukaryota</taxon>
        <taxon>Metazoa</taxon>
        <taxon>Spiralia</taxon>
        <taxon>Lophotrochozoa</taxon>
        <taxon>Platyhelminthes</taxon>
        <taxon>Monogenea</taxon>
        <taxon>Polyopisthocotylea</taxon>
        <taxon>Polystomatidea</taxon>
        <taxon>Polystomatidae</taxon>
        <taxon>Protopolystoma</taxon>
    </lineage>
</organism>
<comment type="caution">
    <text evidence="3">The sequence shown here is derived from an EMBL/GenBank/DDBJ whole genome shotgun (WGS) entry which is preliminary data.</text>
</comment>
<dbReference type="Proteomes" id="UP000784294">
    <property type="component" value="Unassembled WGS sequence"/>
</dbReference>
<dbReference type="AlphaFoldDB" id="A0A3S5BPQ5"/>
<evidence type="ECO:0000256" key="2">
    <source>
        <dbReference type="SAM" id="Phobius"/>
    </source>
</evidence>
<protein>
    <submittedName>
        <fullName evidence="3">Uncharacterized protein</fullName>
    </submittedName>
</protein>
<accession>A0A3S5BPQ5</accession>
<keyword evidence="2" id="KW-0472">Membrane</keyword>
<proteinExistence type="predicted"/>
<keyword evidence="4" id="KW-1185">Reference proteome</keyword>
<name>A0A3S5BPQ5_9PLAT</name>
<dbReference type="EMBL" id="CAAALY010245907">
    <property type="protein sequence ID" value="VEL33513.1"/>
    <property type="molecule type" value="Genomic_DNA"/>
</dbReference>
<sequence length="267" mass="29702">MFQNLHSLKECTHGALLTGIARAVELLPWLRAFSLSQKLGGPVVPAVYPLPWKKLAHYLVGNPLTSHRLSTSFRTATAETSLANLDEDLKSSFIVGHISSTNHFGSSGSPIRGGDSVTFASSVDDYDKDSDFNPSNADSSANLDDMEENDSETDASMLSDHSEFEETALRCRRSSTTSGFLGTRGSRGRGHKSARFRADLGDERIVRRSTRTRRRTSRLADDTTKLVSIYKSSCFAFRLTHFFIIKLLTLLTFLFFVFIGHLCLYFD</sequence>
<reference evidence="3" key="1">
    <citation type="submission" date="2018-11" db="EMBL/GenBank/DDBJ databases">
        <authorList>
            <consortium name="Pathogen Informatics"/>
        </authorList>
    </citation>
    <scope>NUCLEOTIDE SEQUENCE</scope>
</reference>
<evidence type="ECO:0000313" key="4">
    <source>
        <dbReference type="Proteomes" id="UP000784294"/>
    </source>
</evidence>
<keyword evidence="2" id="KW-1133">Transmembrane helix</keyword>
<feature type="transmembrane region" description="Helical" evidence="2">
    <location>
        <begin position="242"/>
        <end position="266"/>
    </location>
</feature>
<evidence type="ECO:0000256" key="1">
    <source>
        <dbReference type="SAM" id="MobiDB-lite"/>
    </source>
</evidence>